<evidence type="ECO:0000256" key="6">
    <source>
        <dbReference type="SAM" id="Phobius"/>
    </source>
</evidence>
<proteinExistence type="inferred from homology"/>
<dbReference type="Pfam" id="PF20684">
    <property type="entry name" value="Fung_rhodopsin"/>
    <property type="match status" value="1"/>
</dbReference>
<dbReference type="OrthoDB" id="3903189at2759"/>
<feature type="transmembrane region" description="Helical" evidence="6">
    <location>
        <begin position="205"/>
        <end position="224"/>
    </location>
</feature>
<feature type="transmembrane region" description="Helical" evidence="6">
    <location>
        <begin position="41"/>
        <end position="58"/>
    </location>
</feature>
<evidence type="ECO:0000256" key="5">
    <source>
        <dbReference type="ARBA" id="ARBA00038359"/>
    </source>
</evidence>
<keyword evidence="9" id="KW-1185">Reference proteome</keyword>
<gene>
    <name evidence="8" type="ORF">K504DRAFT_340924</name>
</gene>
<dbReference type="AlphaFoldDB" id="A0A6G1K4H9"/>
<dbReference type="EMBL" id="MU005773">
    <property type="protein sequence ID" value="KAF2707660.1"/>
    <property type="molecule type" value="Genomic_DNA"/>
</dbReference>
<sequence length="274" mass="31583">MTILEPESAIWYSLCWMVVITRSMSRRLHLGRWRYLQLDDYLIFFTNTVVMVCMHFIIKTSSNLIAPTDDISKFSPEEIRSRIFGSKLVLIVEQMQVVTVWLVKTCLLLLYKRMTALLPYQKFVIGTAIYVAAGFVVMETLYLGVWCRPFSQYWAVPTNSVQCSAARNHLITNAVLNISSDMMIIVIPIPILLQARLPKKNKAALMGVFLLGIFTIFASILNKYYSFTHPFGLEWTVWYLRESYTSILCANLPLIYPLVQRAFNLNSWGYKSNG</sequence>
<dbReference type="InterPro" id="IPR052337">
    <property type="entry name" value="SAT4-like"/>
</dbReference>
<name>A0A6G1K4H9_9PLEO</name>
<keyword evidence="3 6" id="KW-1133">Transmembrane helix</keyword>
<evidence type="ECO:0000259" key="7">
    <source>
        <dbReference type="Pfam" id="PF20684"/>
    </source>
</evidence>
<keyword evidence="4 6" id="KW-0472">Membrane</keyword>
<feature type="non-terminal residue" evidence="8">
    <location>
        <position position="274"/>
    </location>
</feature>
<comment type="similarity">
    <text evidence="5">Belongs to the SAT4 family.</text>
</comment>
<dbReference type="InterPro" id="IPR049326">
    <property type="entry name" value="Rhodopsin_dom_fungi"/>
</dbReference>
<evidence type="ECO:0000313" key="8">
    <source>
        <dbReference type="EMBL" id="KAF2707660.1"/>
    </source>
</evidence>
<dbReference type="PANTHER" id="PTHR33048:SF149">
    <property type="entry name" value="UBID FAMILY DECARBOXYLASE"/>
    <property type="match status" value="1"/>
</dbReference>
<feature type="domain" description="Rhodopsin" evidence="7">
    <location>
        <begin position="34"/>
        <end position="261"/>
    </location>
</feature>
<dbReference type="PANTHER" id="PTHR33048">
    <property type="entry name" value="PTH11-LIKE INTEGRAL MEMBRANE PROTEIN (AFU_ORTHOLOGUE AFUA_5G11245)"/>
    <property type="match status" value="1"/>
</dbReference>
<accession>A0A6G1K4H9</accession>
<feature type="transmembrane region" description="Helical" evidence="6">
    <location>
        <begin position="174"/>
        <end position="193"/>
    </location>
</feature>
<feature type="transmembrane region" description="Helical" evidence="6">
    <location>
        <begin position="244"/>
        <end position="263"/>
    </location>
</feature>
<protein>
    <recommendedName>
        <fullName evidence="7">Rhodopsin domain-containing protein</fullName>
    </recommendedName>
</protein>
<evidence type="ECO:0000256" key="3">
    <source>
        <dbReference type="ARBA" id="ARBA00022989"/>
    </source>
</evidence>
<feature type="transmembrane region" description="Helical" evidence="6">
    <location>
        <begin position="123"/>
        <end position="145"/>
    </location>
</feature>
<dbReference type="GO" id="GO:0016020">
    <property type="term" value="C:membrane"/>
    <property type="evidence" value="ECO:0007669"/>
    <property type="project" value="UniProtKB-SubCell"/>
</dbReference>
<organism evidence="8 9">
    <name type="scientific">Pleomassaria siparia CBS 279.74</name>
    <dbReference type="NCBI Taxonomy" id="1314801"/>
    <lineage>
        <taxon>Eukaryota</taxon>
        <taxon>Fungi</taxon>
        <taxon>Dikarya</taxon>
        <taxon>Ascomycota</taxon>
        <taxon>Pezizomycotina</taxon>
        <taxon>Dothideomycetes</taxon>
        <taxon>Pleosporomycetidae</taxon>
        <taxon>Pleosporales</taxon>
        <taxon>Pleomassariaceae</taxon>
        <taxon>Pleomassaria</taxon>
    </lineage>
</organism>
<keyword evidence="2 6" id="KW-0812">Transmembrane</keyword>
<evidence type="ECO:0000313" key="9">
    <source>
        <dbReference type="Proteomes" id="UP000799428"/>
    </source>
</evidence>
<evidence type="ECO:0000256" key="1">
    <source>
        <dbReference type="ARBA" id="ARBA00004141"/>
    </source>
</evidence>
<dbReference type="Proteomes" id="UP000799428">
    <property type="component" value="Unassembled WGS sequence"/>
</dbReference>
<evidence type="ECO:0000256" key="4">
    <source>
        <dbReference type="ARBA" id="ARBA00023136"/>
    </source>
</evidence>
<reference evidence="8" key="1">
    <citation type="journal article" date="2020" name="Stud. Mycol.">
        <title>101 Dothideomycetes genomes: a test case for predicting lifestyles and emergence of pathogens.</title>
        <authorList>
            <person name="Haridas S."/>
            <person name="Albert R."/>
            <person name="Binder M."/>
            <person name="Bloem J."/>
            <person name="Labutti K."/>
            <person name="Salamov A."/>
            <person name="Andreopoulos B."/>
            <person name="Baker S."/>
            <person name="Barry K."/>
            <person name="Bills G."/>
            <person name="Bluhm B."/>
            <person name="Cannon C."/>
            <person name="Castanera R."/>
            <person name="Culley D."/>
            <person name="Daum C."/>
            <person name="Ezra D."/>
            <person name="Gonzalez J."/>
            <person name="Henrissat B."/>
            <person name="Kuo A."/>
            <person name="Liang C."/>
            <person name="Lipzen A."/>
            <person name="Lutzoni F."/>
            <person name="Magnuson J."/>
            <person name="Mondo S."/>
            <person name="Nolan M."/>
            <person name="Ohm R."/>
            <person name="Pangilinan J."/>
            <person name="Park H.-J."/>
            <person name="Ramirez L."/>
            <person name="Alfaro M."/>
            <person name="Sun H."/>
            <person name="Tritt A."/>
            <person name="Yoshinaga Y."/>
            <person name="Zwiers L.-H."/>
            <person name="Turgeon B."/>
            <person name="Goodwin S."/>
            <person name="Spatafora J."/>
            <person name="Crous P."/>
            <person name="Grigoriev I."/>
        </authorList>
    </citation>
    <scope>NUCLEOTIDE SEQUENCE</scope>
    <source>
        <strain evidence="8">CBS 279.74</strain>
    </source>
</reference>
<evidence type="ECO:0000256" key="2">
    <source>
        <dbReference type="ARBA" id="ARBA00022692"/>
    </source>
</evidence>
<feature type="transmembrane region" description="Helical" evidence="6">
    <location>
        <begin position="88"/>
        <end position="111"/>
    </location>
</feature>
<comment type="subcellular location">
    <subcellularLocation>
        <location evidence="1">Membrane</location>
        <topology evidence="1">Multi-pass membrane protein</topology>
    </subcellularLocation>
</comment>